<dbReference type="InterPro" id="IPR011701">
    <property type="entry name" value="MFS"/>
</dbReference>
<feature type="transmembrane region" description="Helical" evidence="7">
    <location>
        <begin position="387"/>
        <end position="409"/>
    </location>
</feature>
<keyword evidence="3 7" id="KW-0812">Transmembrane</keyword>
<organism evidence="8 9">
    <name type="scientific">Micromonospora parastrephiae</name>
    <dbReference type="NCBI Taxonomy" id="2806101"/>
    <lineage>
        <taxon>Bacteria</taxon>
        <taxon>Bacillati</taxon>
        <taxon>Actinomycetota</taxon>
        <taxon>Actinomycetes</taxon>
        <taxon>Micromonosporales</taxon>
        <taxon>Micromonosporaceae</taxon>
        <taxon>Micromonospora</taxon>
    </lineage>
</organism>
<evidence type="ECO:0000313" key="9">
    <source>
        <dbReference type="Proteomes" id="UP000601027"/>
    </source>
</evidence>
<comment type="subcellular location">
    <subcellularLocation>
        <location evidence="1">Cell membrane</location>
        <topology evidence="1">Multi-pass membrane protein</topology>
    </subcellularLocation>
</comment>
<dbReference type="RefSeq" id="WP_203177280.1">
    <property type="nucleotide sequence ID" value="NZ_JAEVHM010000122.1"/>
</dbReference>
<dbReference type="PANTHER" id="PTHR23513:SF6">
    <property type="entry name" value="MAJOR FACILITATOR SUPERFAMILY ASSOCIATED DOMAIN-CONTAINING PROTEIN"/>
    <property type="match status" value="1"/>
</dbReference>
<keyword evidence="2" id="KW-1003">Cell membrane</keyword>
<evidence type="ECO:0000256" key="5">
    <source>
        <dbReference type="ARBA" id="ARBA00023136"/>
    </source>
</evidence>
<dbReference type="CDD" id="cd06173">
    <property type="entry name" value="MFS_MefA_like"/>
    <property type="match status" value="1"/>
</dbReference>
<evidence type="ECO:0000256" key="2">
    <source>
        <dbReference type="ARBA" id="ARBA00022475"/>
    </source>
</evidence>
<feature type="transmembrane region" description="Helical" evidence="7">
    <location>
        <begin position="61"/>
        <end position="84"/>
    </location>
</feature>
<dbReference type="EMBL" id="JAEVHM010000122">
    <property type="protein sequence ID" value="MBM0234174.1"/>
    <property type="molecule type" value="Genomic_DNA"/>
</dbReference>
<evidence type="ECO:0000313" key="8">
    <source>
        <dbReference type="EMBL" id="MBM0234174.1"/>
    </source>
</evidence>
<keyword evidence="9" id="KW-1185">Reference proteome</keyword>
<evidence type="ECO:0000256" key="6">
    <source>
        <dbReference type="SAM" id="MobiDB-lite"/>
    </source>
</evidence>
<evidence type="ECO:0000256" key="7">
    <source>
        <dbReference type="SAM" id="Phobius"/>
    </source>
</evidence>
<feature type="transmembrane region" description="Helical" evidence="7">
    <location>
        <begin position="96"/>
        <end position="115"/>
    </location>
</feature>
<reference evidence="8 9" key="1">
    <citation type="submission" date="2021-01" db="EMBL/GenBank/DDBJ databases">
        <title>Draft genome sequence of Micromonospora sp. strain STR1_7.</title>
        <authorList>
            <person name="Karlyshev A."/>
            <person name="Jawad R."/>
        </authorList>
    </citation>
    <scope>NUCLEOTIDE SEQUENCE [LARGE SCALE GENOMIC DNA]</scope>
    <source>
        <strain evidence="8 9">STR1-7</strain>
    </source>
</reference>
<feature type="transmembrane region" description="Helical" evidence="7">
    <location>
        <begin position="328"/>
        <end position="347"/>
    </location>
</feature>
<feature type="transmembrane region" description="Helical" evidence="7">
    <location>
        <begin position="216"/>
        <end position="234"/>
    </location>
</feature>
<feature type="compositionally biased region" description="Pro residues" evidence="6">
    <location>
        <begin position="445"/>
        <end position="460"/>
    </location>
</feature>
<feature type="transmembrane region" description="Helical" evidence="7">
    <location>
        <begin position="415"/>
        <end position="434"/>
    </location>
</feature>
<sequence>MDGATGVGGSGGGVSCEKWTTGTPEHDGPLVAAPSTPPTPGAPSRRRDSMRTVLRRPDFRLLFGGLLASMTAESILLLALAIWVKDLTGSDGLAGATIFAVIAPMTLAPLIGWFVDRYPRRPFFMAANLVTAVLLTPLFTVRDAGDVWLVYLVATLYGLSYITLSAALSGLIRQLVPVELLAEANGVLQTVRQGLRLIGPLAGAALYAAVGGWALAGIGMVGFLTAAAVVRALPTPRPPPPMVRLRWPAELGAGLRHLAGEPALRRALFGYGLGSLVMGFSESLIFAYVDQGLDRDAAFVGVLVTVQGVGGLLGGLCSPALVRRLGEVGTLATGVALFGPAALALAYPDLRLGFAAVLLAGLSLPLTMVGLHTLIQRRTPPMLVGRVAAATQAVISGPQAFSIGAGALLVGLLDYRVLFALVGAATLVAGGYLWRGRHLSAPAGGRPPTPPTRPTLPAPRRPAEDADEPVATGIRRPPPP</sequence>
<evidence type="ECO:0000256" key="1">
    <source>
        <dbReference type="ARBA" id="ARBA00004651"/>
    </source>
</evidence>
<feature type="transmembrane region" description="Helical" evidence="7">
    <location>
        <begin position="353"/>
        <end position="375"/>
    </location>
</feature>
<proteinExistence type="predicted"/>
<keyword evidence="5 7" id="KW-0472">Membrane</keyword>
<feature type="transmembrane region" description="Helical" evidence="7">
    <location>
        <begin position="268"/>
        <end position="288"/>
    </location>
</feature>
<name>A0ABS1XYE5_9ACTN</name>
<dbReference type="PANTHER" id="PTHR23513">
    <property type="entry name" value="INTEGRAL MEMBRANE EFFLUX PROTEIN-RELATED"/>
    <property type="match status" value="1"/>
</dbReference>
<feature type="region of interest" description="Disordered" evidence="6">
    <location>
        <begin position="1"/>
        <end position="49"/>
    </location>
</feature>
<dbReference type="SUPFAM" id="SSF103473">
    <property type="entry name" value="MFS general substrate transporter"/>
    <property type="match status" value="1"/>
</dbReference>
<comment type="caution">
    <text evidence="8">The sequence shown here is derived from an EMBL/GenBank/DDBJ whole genome shotgun (WGS) entry which is preliminary data.</text>
</comment>
<dbReference type="InterPro" id="IPR036259">
    <property type="entry name" value="MFS_trans_sf"/>
</dbReference>
<dbReference type="Pfam" id="PF07690">
    <property type="entry name" value="MFS_1"/>
    <property type="match status" value="1"/>
</dbReference>
<evidence type="ECO:0000256" key="3">
    <source>
        <dbReference type="ARBA" id="ARBA00022692"/>
    </source>
</evidence>
<feature type="region of interest" description="Disordered" evidence="6">
    <location>
        <begin position="440"/>
        <end position="480"/>
    </location>
</feature>
<protein>
    <submittedName>
        <fullName evidence="8">MFS transporter</fullName>
    </submittedName>
</protein>
<feature type="transmembrane region" description="Helical" evidence="7">
    <location>
        <begin position="300"/>
        <end position="321"/>
    </location>
</feature>
<dbReference type="Gene3D" id="1.20.1250.20">
    <property type="entry name" value="MFS general substrate transporter like domains"/>
    <property type="match status" value="1"/>
</dbReference>
<dbReference type="Proteomes" id="UP000601027">
    <property type="component" value="Unassembled WGS sequence"/>
</dbReference>
<feature type="compositionally biased region" description="Gly residues" evidence="6">
    <location>
        <begin position="1"/>
        <end position="14"/>
    </location>
</feature>
<evidence type="ECO:0000256" key="4">
    <source>
        <dbReference type="ARBA" id="ARBA00022989"/>
    </source>
</evidence>
<accession>A0ABS1XYE5</accession>
<gene>
    <name evidence="8" type="ORF">JNW91_21390</name>
</gene>
<keyword evidence="4 7" id="KW-1133">Transmembrane helix</keyword>
<feature type="transmembrane region" description="Helical" evidence="7">
    <location>
        <begin position="147"/>
        <end position="172"/>
    </location>
</feature>